<organism evidence="1">
    <name type="scientific">Siphoviridae sp. ctg6Y13</name>
    <dbReference type="NCBI Taxonomy" id="2826419"/>
    <lineage>
        <taxon>Viruses</taxon>
        <taxon>Duplodnaviria</taxon>
        <taxon>Heunggongvirae</taxon>
        <taxon>Uroviricota</taxon>
        <taxon>Caudoviricetes</taxon>
    </lineage>
</organism>
<dbReference type="InterPro" id="IPR021739">
    <property type="entry name" value="SaV-like"/>
</dbReference>
<protein>
    <submittedName>
        <fullName evidence="1">Nucelotide kinase</fullName>
    </submittedName>
</protein>
<accession>A0A8S5QYY0</accession>
<reference evidence="1" key="1">
    <citation type="journal article" date="2021" name="Proc. Natl. Acad. Sci. U.S.A.">
        <title>A Catalog of Tens of Thousands of Viruses from Human Metagenomes Reveals Hidden Associations with Chronic Diseases.</title>
        <authorList>
            <person name="Tisza M.J."/>
            <person name="Buck C.B."/>
        </authorList>
    </citation>
    <scope>NUCLEOTIDE SEQUENCE</scope>
    <source>
        <strain evidence="1">Ctg6Y13</strain>
    </source>
</reference>
<dbReference type="Pfam" id="PF11753">
    <property type="entry name" value="DUF3310"/>
    <property type="match status" value="1"/>
</dbReference>
<dbReference type="EMBL" id="BK015766">
    <property type="protein sequence ID" value="DAE24059.1"/>
    <property type="molecule type" value="Genomic_DNA"/>
</dbReference>
<evidence type="ECO:0000313" key="1">
    <source>
        <dbReference type="EMBL" id="DAE24059.1"/>
    </source>
</evidence>
<keyword evidence="1" id="KW-0808">Transferase</keyword>
<dbReference type="GO" id="GO:0016301">
    <property type="term" value="F:kinase activity"/>
    <property type="evidence" value="ECO:0007669"/>
    <property type="project" value="UniProtKB-KW"/>
</dbReference>
<keyword evidence="1" id="KW-0418">Kinase</keyword>
<proteinExistence type="predicted"/>
<name>A0A8S5QYY0_9CAUD</name>
<sequence length="174" mass="20021">MIEMFGSSGLTKLRNESFLNRAEARFTEKEIRFLQDFYYIKGAKACASALKRTKYSVTLKAGRLMRQGYEFKKPEEENALSGTDKNGVELSSVENNVKSPKHYRLEGLNIESIDVIKATLGKEGFKAFCKGNIMKYLIRAEKKNGLEDYKKAQIYLNWYLKECEEEKNGSTERV</sequence>